<dbReference type="OrthoDB" id="307788at2"/>
<accession>A0A1B4XHR4</accession>
<keyword evidence="2" id="KW-0963">Cytoplasm</keyword>
<evidence type="ECO:0000256" key="1">
    <source>
        <dbReference type="ARBA" id="ARBA00022517"/>
    </source>
</evidence>
<dbReference type="GO" id="GO:0030490">
    <property type="term" value="P:maturation of SSU-rRNA"/>
    <property type="evidence" value="ECO:0007669"/>
    <property type="project" value="UniProtKB-UniRule"/>
</dbReference>
<organism evidence="3 4">
    <name type="scientific">Sulfuricaulis limicola</name>
    <dbReference type="NCBI Taxonomy" id="1620215"/>
    <lineage>
        <taxon>Bacteria</taxon>
        <taxon>Pseudomonadati</taxon>
        <taxon>Pseudomonadota</taxon>
        <taxon>Gammaproteobacteria</taxon>
        <taxon>Acidiferrobacterales</taxon>
        <taxon>Acidiferrobacteraceae</taxon>
        <taxon>Sulfuricaulis</taxon>
    </lineage>
</organism>
<dbReference type="InParanoid" id="A0A1B4XHR4"/>
<dbReference type="InterPro" id="IPR023799">
    <property type="entry name" value="RbfA_dom_sf"/>
</dbReference>
<comment type="function">
    <text evidence="2">One of several proteins that assist in the late maturation steps of the functional core of the 30S ribosomal subunit. Associates with free 30S ribosomal subunits (but not with 30S subunits that are part of 70S ribosomes or polysomes). Required for efficient processing of 16S rRNA. May interact with the 5'-terminal helix region of 16S rRNA.</text>
</comment>
<protein>
    <recommendedName>
        <fullName evidence="2">Ribosome-binding factor A</fullName>
    </recommendedName>
</protein>
<evidence type="ECO:0000256" key="2">
    <source>
        <dbReference type="HAMAP-Rule" id="MF_00003"/>
    </source>
</evidence>
<dbReference type="KEGG" id="slim:SCL_2044"/>
<proteinExistence type="inferred from homology"/>
<dbReference type="NCBIfam" id="TIGR00082">
    <property type="entry name" value="rbfA"/>
    <property type="match status" value="1"/>
</dbReference>
<dbReference type="InterPro" id="IPR020053">
    <property type="entry name" value="Ribosome-bd_factorA_CS"/>
</dbReference>
<keyword evidence="1 2" id="KW-0690">Ribosome biogenesis</keyword>
<keyword evidence="4" id="KW-1185">Reference proteome</keyword>
<dbReference type="GO" id="GO:0005829">
    <property type="term" value="C:cytosol"/>
    <property type="evidence" value="ECO:0007669"/>
    <property type="project" value="TreeGrafter"/>
</dbReference>
<comment type="similarity">
    <text evidence="2">Belongs to the RbfA family.</text>
</comment>
<comment type="subunit">
    <text evidence="2">Monomer. Binds 30S ribosomal subunits, but not 50S ribosomal subunits or 70S ribosomes.</text>
</comment>
<dbReference type="Proteomes" id="UP000243180">
    <property type="component" value="Chromosome"/>
</dbReference>
<comment type="subcellular location">
    <subcellularLocation>
        <location evidence="2">Cytoplasm</location>
    </subcellularLocation>
</comment>
<dbReference type="Gene3D" id="3.30.300.20">
    <property type="match status" value="1"/>
</dbReference>
<dbReference type="AlphaFoldDB" id="A0A1B4XHR4"/>
<evidence type="ECO:0000313" key="3">
    <source>
        <dbReference type="EMBL" id="BAV34335.1"/>
    </source>
</evidence>
<dbReference type="InterPro" id="IPR000238">
    <property type="entry name" value="RbfA"/>
</dbReference>
<dbReference type="GO" id="GO:0043024">
    <property type="term" value="F:ribosomal small subunit binding"/>
    <property type="evidence" value="ECO:0007669"/>
    <property type="project" value="TreeGrafter"/>
</dbReference>
<sequence>MKTESNRPRRVAELIRRELAMLIPRELDDPHAHQITITGAEVSRDMSSARIYYSLLSGAAEAKQTTKSLNRAAGFLRHALMERVSLRSVPALRFYFDESVERGARIDSLIEQAITEDSKTKSK</sequence>
<dbReference type="PANTHER" id="PTHR33515">
    <property type="entry name" value="RIBOSOME-BINDING FACTOR A, CHLOROPLASTIC-RELATED"/>
    <property type="match status" value="1"/>
</dbReference>
<dbReference type="RefSeq" id="WP_096361089.1">
    <property type="nucleotide sequence ID" value="NZ_AP014879.1"/>
</dbReference>
<dbReference type="PANTHER" id="PTHR33515:SF1">
    <property type="entry name" value="RIBOSOME-BINDING FACTOR A, CHLOROPLASTIC-RELATED"/>
    <property type="match status" value="1"/>
</dbReference>
<reference evidence="3 4" key="1">
    <citation type="submission" date="2015-05" db="EMBL/GenBank/DDBJ databases">
        <title>Complete genome sequence of a sulfur-oxidizing gammaproteobacterium strain HA5.</title>
        <authorList>
            <person name="Miura A."/>
            <person name="Kojima H."/>
            <person name="Fukui M."/>
        </authorList>
    </citation>
    <scope>NUCLEOTIDE SEQUENCE [LARGE SCALE GENOMIC DNA]</scope>
    <source>
        <strain evidence="3 4">HA5</strain>
    </source>
</reference>
<gene>
    <name evidence="2" type="primary">rbfA</name>
    <name evidence="3" type="ORF">SCL_2044</name>
</gene>
<dbReference type="SUPFAM" id="SSF89919">
    <property type="entry name" value="Ribosome-binding factor A, RbfA"/>
    <property type="match status" value="1"/>
</dbReference>
<dbReference type="InterPro" id="IPR015946">
    <property type="entry name" value="KH_dom-like_a/b"/>
</dbReference>
<dbReference type="PROSITE" id="PS01319">
    <property type="entry name" value="RBFA"/>
    <property type="match status" value="1"/>
</dbReference>
<name>A0A1B4XHR4_9GAMM</name>
<dbReference type="Pfam" id="PF02033">
    <property type="entry name" value="RBFA"/>
    <property type="match status" value="1"/>
</dbReference>
<dbReference type="HAMAP" id="MF_00003">
    <property type="entry name" value="RbfA"/>
    <property type="match status" value="1"/>
</dbReference>
<dbReference type="FunCoup" id="A0A1B4XHR4">
    <property type="interactions" value="472"/>
</dbReference>
<evidence type="ECO:0000313" key="4">
    <source>
        <dbReference type="Proteomes" id="UP000243180"/>
    </source>
</evidence>
<dbReference type="EMBL" id="AP014879">
    <property type="protein sequence ID" value="BAV34335.1"/>
    <property type="molecule type" value="Genomic_DNA"/>
</dbReference>